<dbReference type="Gene3D" id="1.10.287.130">
    <property type="match status" value="1"/>
</dbReference>
<dbReference type="SUPFAM" id="SSF47384">
    <property type="entry name" value="Homodimeric domain of signal transducing histidine kinase"/>
    <property type="match status" value="1"/>
</dbReference>
<dbReference type="PANTHER" id="PTHR45339">
    <property type="entry name" value="HYBRID SIGNAL TRANSDUCTION HISTIDINE KINASE J"/>
    <property type="match status" value="1"/>
</dbReference>
<feature type="domain" description="Response regulatory" evidence="6">
    <location>
        <begin position="519"/>
        <end position="640"/>
    </location>
</feature>
<evidence type="ECO:0000259" key="5">
    <source>
        <dbReference type="PROSITE" id="PS50109"/>
    </source>
</evidence>
<dbReference type="InterPro" id="IPR036890">
    <property type="entry name" value="HATPase_C_sf"/>
</dbReference>
<organism evidence="7 8">
    <name type="scientific">Chelativorans composti</name>
    <dbReference type="NCBI Taxonomy" id="768533"/>
    <lineage>
        <taxon>Bacteria</taxon>
        <taxon>Pseudomonadati</taxon>
        <taxon>Pseudomonadota</taxon>
        <taxon>Alphaproteobacteria</taxon>
        <taxon>Hyphomicrobiales</taxon>
        <taxon>Phyllobacteriaceae</taxon>
        <taxon>Chelativorans</taxon>
    </lineage>
</organism>
<dbReference type="Gene3D" id="3.40.50.2300">
    <property type="match status" value="1"/>
</dbReference>
<dbReference type="CDD" id="cd00082">
    <property type="entry name" value="HisKA"/>
    <property type="match status" value="1"/>
</dbReference>
<protein>
    <recommendedName>
        <fullName evidence="2">histidine kinase</fullName>
        <ecNumber evidence="2">2.7.13.3</ecNumber>
    </recommendedName>
</protein>
<feature type="domain" description="Response regulatory" evidence="6">
    <location>
        <begin position="378"/>
        <end position="494"/>
    </location>
</feature>
<keyword evidence="7" id="KW-0067">ATP-binding</keyword>
<dbReference type="SMART" id="SM00388">
    <property type="entry name" value="HisKA"/>
    <property type="match status" value="1"/>
</dbReference>
<dbReference type="CDD" id="cd17546">
    <property type="entry name" value="REC_hyHK_CKI1_RcsC-like"/>
    <property type="match status" value="1"/>
</dbReference>
<dbReference type="InterPro" id="IPR035965">
    <property type="entry name" value="PAS-like_dom_sf"/>
</dbReference>
<dbReference type="Pfam" id="PF02518">
    <property type="entry name" value="HATPase_c"/>
    <property type="match status" value="1"/>
</dbReference>
<dbReference type="PRINTS" id="PR00344">
    <property type="entry name" value="BCTRLSENSOR"/>
</dbReference>
<evidence type="ECO:0000256" key="2">
    <source>
        <dbReference type="ARBA" id="ARBA00012438"/>
    </source>
</evidence>
<dbReference type="RefSeq" id="WP_345098572.1">
    <property type="nucleotide sequence ID" value="NZ_BAABGS010000018.1"/>
</dbReference>
<evidence type="ECO:0000256" key="3">
    <source>
        <dbReference type="ARBA" id="ARBA00022553"/>
    </source>
</evidence>
<dbReference type="InterPro" id="IPR005467">
    <property type="entry name" value="His_kinase_dom"/>
</dbReference>
<keyword evidence="8" id="KW-1185">Reference proteome</keyword>
<comment type="caution">
    <text evidence="7">The sequence shown here is derived from an EMBL/GenBank/DDBJ whole genome shotgun (WGS) entry which is preliminary data.</text>
</comment>
<dbReference type="InterPro" id="IPR001789">
    <property type="entry name" value="Sig_transdc_resp-reg_receiver"/>
</dbReference>
<dbReference type="SMART" id="SM00448">
    <property type="entry name" value="REC"/>
    <property type="match status" value="1"/>
</dbReference>
<reference evidence="8" key="1">
    <citation type="journal article" date="2019" name="Int. J. Syst. Evol. Microbiol.">
        <title>The Global Catalogue of Microorganisms (GCM) 10K type strain sequencing project: providing services to taxonomists for standard genome sequencing and annotation.</title>
        <authorList>
            <consortium name="The Broad Institute Genomics Platform"/>
            <consortium name="The Broad Institute Genome Sequencing Center for Infectious Disease"/>
            <person name="Wu L."/>
            <person name="Ma J."/>
        </authorList>
    </citation>
    <scope>NUCLEOTIDE SEQUENCE [LARGE SCALE GENOMIC DNA]</scope>
    <source>
        <strain evidence="8">KCTC 23707</strain>
    </source>
</reference>
<feature type="modified residue" description="4-aspartylphosphate" evidence="4">
    <location>
        <position position="429"/>
    </location>
</feature>
<dbReference type="Gene3D" id="3.30.450.20">
    <property type="entry name" value="PAS domain"/>
    <property type="match status" value="1"/>
</dbReference>
<accession>A0ABW5DG64</accession>
<dbReference type="SUPFAM" id="SSF55785">
    <property type="entry name" value="PYP-like sensor domain (PAS domain)"/>
    <property type="match status" value="1"/>
</dbReference>
<name>A0ABW5DG64_9HYPH</name>
<dbReference type="InterPro" id="IPR003594">
    <property type="entry name" value="HATPase_dom"/>
</dbReference>
<dbReference type="InterPro" id="IPR003661">
    <property type="entry name" value="HisK_dim/P_dom"/>
</dbReference>
<dbReference type="EMBL" id="JBHUIR010000020">
    <property type="protein sequence ID" value="MFD2259511.1"/>
    <property type="molecule type" value="Genomic_DNA"/>
</dbReference>
<dbReference type="InterPro" id="IPR004358">
    <property type="entry name" value="Sig_transdc_His_kin-like_C"/>
</dbReference>
<keyword evidence="7" id="KW-0547">Nucleotide-binding</keyword>
<evidence type="ECO:0000313" key="7">
    <source>
        <dbReference type="EMBL" id="MFD2259511.1"/>
    </source>
</evidence>
<dbReference type="PROSITE" id="PS50110">
    <property type="entry name" value="RESPONSE_REGULATORY"/>
    <property type="match status" value="2"/>
</dbReference>
<proteinExistence type="predicted"/>
<dbReference type="Gene3D" id="3.30.565.10">
    <property type="entry name" value="Histidine kinase-like ATPase, C-terminal domain"/>
    <property type="match status" value="1"/>
</dbReference>
<dbReference type="PANTHER" id="PTHR45339:SF5">
    <property type="entry name" value="HISTIDINE KINASE"/>
    <property type="match status" value="1"/>
</dbReference>
<dbReference type="InterPro" id="IPR036097">
    <property type="entry name" value="HisK_dim/P_sf"/>
</dbReference>
<feature type="modified residue" description="4-aspartylphosphate" evidence="4">
    <location>
        <position position="570"/>
    </location>
</feature>
<dbReference type="Pfam" id="PF00072">
    <property type="entry name" value="Response_reg"/>
    <property type="match status" value="1"/>
</dbReference>
<sequence>MQPGGRNPAIKGHQEDVRSALGALGDVVIQYDHDGRILWCNPQLCFLLECAASDLKGKLLPELGIDIPVGPGSPAEDGPPESVVHTGQGVRWFSWREVELEDEYGGRSRFALARDITHIKQREAALIEAREQAEQSSLAKSRLLATASHELRTPMNGVIGMAGLLAFTPLTPEQQTYVQAIRTSAESLLKLVNELLDLSRIEAGRLVLEPQRVSVRELIESVVELLAANAFEKDIAVASHIAPDVPESFTVDPWRLRQVLFNLVGNAIKFTEKGGVLVTAECSRPDEIMFTVEDTGPGMNGETVARLFREFEQSGDRTRHPQQGVGLGLAITRRLVVAMGGYIAVETAPGQGAAFRVFLPLVAPEPSTESADVFAGLKVAVLTPREMEARALAQAVESRGGTVRLLSGEAEALAMIDEGHGDVDVLIADACLETGGEPMLARLRNRGLRTRRALTMIAPVDRPRLPYLREAGYNAFIARPPRGSTVVRLISGDLPSRPMQPSSERQAILKKAEIGHKLRVLLAEDNRINALLTEKTLSSAGCAVTWVRTGAEAMEAFSEAPRSYDLVVIDLNLPDACGLSVIEHIRSVERSKSIDPVVIVVLSADGQPATRRGALEMGANEFLQKPVEPSALMDLLAKLGES</sequence>
<dbReference type="CDD" id="cd16922">
    <property type="entry name" value="HATPase_EvgS-ArcB-TorS-like"/>
    <property type="match status" value="1"/>
</dbReference>
<dbReference type="SMART" id="SM00387">
    <property type="entry name" value="HATPase_c"/>
    <property type="match status" value="1"/>
</dbReference>
<dbReference type="Proteomes" id="UP001597373">
    <property type="component" value="Unassembled WGS sequence"/>
</dbReference>
<gene>
    <name evidence="7" type="ORF">ACFSMZ_07005</name>
</gene>
<dbReference type="GO" id="GO:0005524">
    <property type="term" value="F:ATP binding"/>
    <property type="evidence" value="ECO:0007669"/>
    <property type="project" value="UniProtKB-KW"/>
</dbReference>
<dbReference type="Pfam" id="PF00512">
    <property type="entry name" value="HisKA"/>
    <property type="match status" value="1"/>
</dbReference>
<evidence type="ECO:0000256" key="4">
    <source>
        <dbReference type="PROSITE-ProRule" id="PRU00169"/>
    </source>
</evidence>
<dbReference type="InterPro" id="IPR011006">
    <property type="entry name" value="CheY-like_superfamily"/>
</dbReference>
<dbReference type="SUPFAM" id="SSF55874">
    <property type="entry name" value="ATPase domain of HSP90 chaperone/DNA topoisomerase II/histidine kinase"/>
    <property type="match status" value="1"/>
</dbReference>
<evidence type="ECO:0000313" key="8">
    <source>
        <dbReference type="Proteomes" id="UP001597373"/>
    </source>
</evidence>
<feature type="domain" description="Histidine kinase" evidence="5">
    <location>
        <begin position="146"/>
        <end position="363"/>
    </location>
</feature>
<keyword evidence="3 4" id="KW-0597">Phosphoprotein</keyword>
<comment type="catalytic activity">
    <reaction evidence="1">
        <text>ATP + protein L-histidine = ADP + protein N-phospho-L-histidine.</text>
        <dbReference type="EC" id="2.7.13.3"/>
    </reaction>
</comment>
<dbReference type="SUPFAM" id="SSF52172">
    <property type="entry name" value="CheY-like"/>
    <property type="match status" value="2"/>
</dbReference>
<dbReference type="PROSITE" id="PS50109">
    <property type="entry name" value="HIS_KIN"/>
    <property type="match status" value="1"/>
</dbReference>
<evidence type="ECO:0000259" key="6">
    <source>
        <dbReference type="PROSITE" id="PS50110"/>
    </source>
</evidence>
<evidence type="ECO:0000256" key="1">
    <source>
        <dbReference type="ARBA" id="ARBA00000085"/>
    </source>
</evidence>
<dbReference type="EC" id="2.7.13.3" evidence="2"/>